<gene>
    <name evidence="2" type="ORF">DLK05_10175</name>
</gene>
<dbReference type="InterPro" id="IPR036873">
    <property type="entry name" value="Rhodanese-like_dom_sf"/>
</dbReference>
<feature type="domain" description="Rhodanese" evidence="1">
    <location>
        <begin position="3"/>
        <end position="91"/>
    </location>
</feature>
<dbReference type="EMBL" id="RJJX01000012">
    <property type="protein sequence ID" value="RUT78007.1"/>
    <property type="molecule type" value="Genomic_DNA"/>
</dbReference>
<dbReference type="PANTHER" id="PTHR43031:SF17">
    <property type="entry name" value="SULFURTRANSFERASE YTWF-RELATED"/>
    <property type="match status" value="1"/>
</dbReference>
<protein>
    <submittedName>
        <fullName evidence="2">Sulfurtransferase</fullName>
    </submittedName>
</protein>
<dbReference type="PANTHER" id="PTHR43031">
    <property type="entry name" value="FAD-DEPENDENT OXIDOREDUCTASE"/>
    <property type="match status" value="1"/>
</dbReference>
<dbReference type="Gene3D" id="3.40.250.10">
    <property type="entry name" value="Rhodanese-like domain"/>
    <property type="match status" value="1"/>
</dbReference>
<dbReference type="OrthoDB" id="1450994at2"/>
<comment type="caution">
    <text evidence="2">The sequence shown here is derived from an EMBL/GenBank/DDBJ whole genome shotgun (WGS) entry which is preliminary data.</text>
</comment>
<dbReference type="InterPro" id="IPR001763">
    <property type="entry name" value="Rhodanese-like_dom"/>
</dbReference>
<dbReference type="PROSITE" id="PS50206">
    <property type="entry name" value="RHODANESE_3"/>
    <property type="match status" value="1"/>
</dbReference>
<keyword evidence="3" id="KW-1185">Reference proteome</keyword>
<proteinExistence type="predicted"/>
<evidence type="ECO:0000313" key="2">
    <source>
        <dbReference type="EMBL" id="RUT78007.1"/>
    </source>
</evidence>
<keyword evidence="2" id="KW-0808">Transferase</keyword>
<evidence type="ECO:0000313" key="3">
    <source>
        <dbReference type="Proteomes" id="UP000282985"/>
    </source>
</evidence>
<dbReference type="SMART" id="SM00450">
    <property type="entry name" value="RHOD"/>
    <property type="match status" value="1"/>
</dbReference>
<name>A0A434AU90_9BACT</name>
<dbReference type="AlphaFoldDB" id="A0A434AU90"/>
<dbReference type="InterPro" id="IPR050229">
    <property type="entry name" value="GlpE_sulfurtransferase"/>
</dbReference>
<evidence type="ECO:0000259" key="1">
    <source>
        <dbReference type="PROSITE" id="PS50206"/>
    </source>
</evidence>
<accession>A0A434AU90</accession>
<reference evidence="2 3" key="1">
    <citation type="submission" date="2018-11" db="EMBL/GenBank/DDBJ databases">
        <title>Parancylomarina longa gen. nov., sp. nov., isolated from sediments of southern Okinawa.</title>
        <authorList>
            <person name="Fu T."/>
        </authorList>
    </citation>
    <scope>NUCLEOTIDE SEQUENCE [LARGE SCALE GENOMIC DNA]</scope>
    <source>
        <strain evidence="2 3">T3-2 S1-C</strain>
    </source>
</reference>
<organism evidence="2 3">
    <name type="scientific">Ancylomarina longa</name>
    <dbReference type="NCBI Taxonomy" id="2487017"/>
    <lineage>
        <taxon>Bacteria</taxon>
        <taxon>Pseudomonadati</taxon>
        <taxon>Bacteroidota</taxon>
        <taxon>Bacteroidia</taxon>
        <taxon>Marinilabiliales</taxon>
        <taxon>Marinifilaceae</taxon>
        <taxon>Ancylomarina</taxon>
    </lineage>
</organism>
<dbReference type="Proteomes" id="UP000282985">
    <property type="component" value="Unassembled WGS sequence"/>
</dbReference>
<dbReference type="SUPFAM" id="SSF52821">
    <property type="entry name" value="Rhodanese/Cell cycle control phosphatase"/>
    <property type="match status" value="1"/>
</dbReference>
<dbReference type="GO" id="GO:0016740">
    <property type="term" value="F:transferase activity"/>
    <property type="evidence" value="ECO:0007669"/>
    <property type="project" value="UniProtKB-KW"/>
</dbReference>
<sequence>MEKNKDMILLDVREPVEVQICHIENAIHIPMGEISGKLNHLPQNKDLVIFCHMGVRSKQITEYLRANGFTRAFNLNGGINRWSVEVDPGVVRYY</sequence>
<dbReference type="Pfam" id="PF00581">
    <property type="entry name" value="Rhodanese"/>
    <property type="match status" value="1"/>
</dbReference>